<evidence type="ECO:0000313" key="2">
    <source>
        <dbReference type="Proteomes" id="UP001227964"/>
    </source>
</evidence>
<dbReference type="Proteomes" id="UP001227964">
    <property type="component" value="Unassembled WGS sequence"/>
</dbReference>
<organism evidence="1 2">
    <name type="scientific">Marinobacter azerbaijanicus</name>
    <dbReference type="NCBI Taxonomy" id="3050455"/>
    <lineage>
        <taxon>Bacteria</taxon>
        <taxon>Pseudomonadati</taxon>
        <taxon>Pseudomonadota</taxon>
        <taxon>Gammaproteobacteria</taxon>
        <taxon>Pseudomonadales</taxon>
        <taxon>Marinobacteraceae</taxon>
        <taxon>Marinobacter</taxon>
    </lineage>
</organism>
<accession>A0ABT7IHY0</accession>
<sequence length="360" mass="38557">MFSSLKRHCVADRLPRAFLVMVVLLAPGLTTAELQGLSEHELSEIDGAGIGVVLENFVFSHGTDTPDADGNQARIFKIGGLKSTDGRDVEIVVNHLYISGAGSNYGQSLSPVNLGRLVNPYRIDVVDGNEIGISDRAVLEFAAPALVDATQGFDCMSSGAQAGTGTCASRPATSDFVGERPDIGMQMNVAVGDDRSANISIHAKSAVIDGSFLRLWGDDDRRQMVGQFKLNFQTPELSINACSQDGLSCGSRITMTNFALELAIGNQLQPVFFDVDGTGNFVVEVAAIEPPAPGAIGADGLRGSSDTETWDFYEDYYTNPDYRSNLHIGNFSVADRDFGSARVEGMLIQHLDIRTKDLAP</sequence>
<name>A0ABT7IHY0_9GAMM</name>
<protein>
    <submittedName>
        <fullName evidence="1">Uncharacterized protein</fullName>
    </submittedName>
</protein>
<evidence type="ECO:0000313" key="1">
    <source>
        <dbReference type="EMBL" id="MDL0433765.1"/>
    </source>
</evidence>
<comment type="caution">
    <text evidence="1">The sequence shown here is derived from an EMBL/GenBank/DDBJ whole genome shotgun (WGS) entry which is preliminary data.</text>
</comment>
<dbReference type="RefSeq" id="WP_285393829.1">
    <property type="nucleotide sequence ID" value="NZ_JASSVS010000018.1"/>
</dbReference>
<reference evidence="1 2" key="1">
    <citation type="submission" date="2023-06" db="EMBL/GenBank/DDBJ databases">
        <title>Marinobacter azerbaijanicus a moderately halophilic, isolated from Urmia Lake in Azerbaijan region of Iran.</title>
        <authorList>
            <person name="Sanchez-Porro C."/>
            <person name="Aghdam E.M."/>
            <person name="Saheb S.M."/>
            <person name="Tarhriz V."/>
            <person name="Kazemi E."/>
            <person name="Ammozegar M.A."/>
            <person name="Ventosa A."/>
            <person name="Hejazi M.S."/>
        </authorList>
    </citation>
    <scope>NUCLEOTIDE SEQUENCE [LARGE SCALE GENOMIC DNA]</scope>
    <source>
        <strain evidence="1 2">TBZ242</strain>
    </source>
</reference>
<gene>
    <name evidence="1" type="ORF">QPM17_21710</name>
</gene>
<keyword evidence="2" id="KW-1185">Reference proteome</keyword>
<proteinExistence type="predicted"/>
<dbReference type="EMBL" id="JASSVS010000018">
    <property type="protein sequence ID" value="MDL0433765.1"/>
    <property type="molecule type" value="Genomic_DNA"/>
</dbReference>